<dbReference type="OrthoDB" id="289913at2759"/>
<dbReference type="GO" id="GO:0030897">
    <property type="term" value="C:HOPS complex"/>
    <property type="evidence" value="ECO:0007669"/>
    <property type="project" value="TreeGrafter"/>
</dbReference>
<evidence type="ECO:0000256" key="1">
    <source>
        <dbReference type="ARBA" id="ARBA00009422"/>
    </source>
</evidence>
<accession>A0A137NU35</accession>
<evidence type="ECO:0000313" key="5">
    <source>
        <dbReference type="Proteomes" id="UP000070444"/>
    </source>
</evidence>
<gene>
    <name evidence="4" type="ORF">CONCODRAFT_20405</name>
</gene>
<dbReference type="SUPFAM" id="SSF50978">
    <property type="entry name" value="WD40 repeat-like"/>
    <property type="match status" value="1"/>
</dbReference>
<feature type="domain" description="VPS8-like TPR-like repeats" evidence="3">
    <location>
        <begin position="1310"/>
        <end position="1512"/>
    </location>
</feature>
<comment type="similarity">
    <text evidence="1">Belongs to the VPS8 family.</text>
</comment>
<dbReference type="InterPro" id="IPR059070">
    <property type="entry name" value="TPR_VPS8_2"/>
</dbReference>
<evidence type="ECO:0000313" key="4">
    <source>
        <dbReference type="EMBL" id="KXN66134.1"/>
    </source>
</evidence>
<dbReference type="InterPro" id="IPR036322">
    <property type="entry name" value="WD40_repeat_dom_sf"/>
</dbReference>
<dbReference type="Proteomes" id="UP000070444">
    <property type="component" value="Unassembled WGS sequence"/>
</dbReference>
<protein>
    <submittedName>
        <fullName evidence="4">Uncharacterized protein</fullName>
    </submittedName>
</protein>
<feature type="domain" description="Vacuolar protein sorting-associated protein 8 central" evidence="2">
    <location>
        <begin position="748"/>
        <end position="972"/>
    </location>
</feature>
<dbReference type="PANTHER" id="PTHR12616">
    <property type="entry name" value="VACUOLAR PROTEIN SORTING VPS41"/>
    <property type="match status" value="1"/>
</dbReference>
<dbReference type="OMA" id="NQLFFHQ"/>
<dbReference type="Pfam" id="PF23410">
    <property type="entry name" value="Beta-prop_VPS8"/>
    <property type="match status" value="1"/>
</dbReference>
<proteinExistence type="inferred from homology"/>
<dbReference type="GO" id="GO:0006623">
    <property type="term" value="P:protein targeting to vacuole"/>
    <property type="evidence" value="ECO:0007669"/>
    <property type="project" value="InterPro"/>
</dbReference>
<reference evidence="4 5" key="1">
    <citation type="journal article" date="2015" name="Genome Biol. Evol.">
        <title>Phylogenomic analyses indicate that early fungi evolved digesting cell walls of algal ancestors of land plants.</title>
        <authorList>
            <person name="Chang Y."/>
            <person name="Wang S."/>
            <person name="Sekimoto S."/>
            <person name="Aerts A.L."/>
            <person name="Choi C."/>
            <person name="Clum A."/>
            <person name="LaButti K.M."/>
            <person name="Lindquist E.A."/>
            <person name="Yee Ngan C."/>
            <person name="Ohm R.A."/>
            <person name="Salamov A.A."/>
            <person name="Grigoriev I.V."/>
            <person name="Spatafora J.W."/>
            <person name="Berbee M.L."/>
        </authorList>
    </citation>
    <scope>NUCLEOTIDE SEQUENCE [LARGE SCALE GENOMIC DNA]</scope>
    <source>
        <strain evidence="4 5">NRRL 28638</strain>
    </source>
</reference>
<dbReference type="InterPro" id="IPR015943">
    <property type="entry name" value="WD40/YVTN_repeat-like_dom_sf"/>
</dbReference>
<dbReference type="InterPro" id="IPR025941">
    <property type="entry name" value="Vps8_central_dom"/>
</dbReference>
<dbReference type="GO" id="GO:0005770">
    <property type="term" value="C:late endosome"/>
    <property type="evidence" value="ECO:0007669"/>
    <property type="project" value="TreeGrafter"/>
</dbReference>
<dbReference type="Pfam" id="PF12816">
    <property type="entry name" value="TPR_Vps8"/>
    <property type="match status" value="1"/>
</dbReference>
<feature type="non-terminal residue" evidence="4">
    <location>
        <position position="1543"/>
    </location>
</feature>
<name>A0A137NU35_CONC2</name>
<organism evidence="4 5">
    <name type="scientific">Conidiobolus coronatus (strain ATCC 28846 / CBS 209.66 / NRRL 28638)</name>
    <name type="common">Delacroixia coronata</name>
    <dbReference type="NCBI Taxonomy" id="796925"/>
    <lineage>
        <taxon>Eukaryota</taxon>
        <taxon>Fungi</taxon>
        <taxon>Fungi incertae sedis</taxon>
        <taxon>Zoopagomycota</taxon>
        <taxon>Entomophthoromycotina</taxon>
        <taxon>Entomophthoromycetes</taxon>
        <taxon>Entomophthorales</taxon>
        <taxon>Ancylistaceae</taxon>
        <taxon>Conidiobolus</taxon>
    </lineage>
</organism>
<dbReference type="EMBL" id="KQ964763">
    <property type="protein sequence ID" value="KXN66134.1"/>
    <property type="molecule type" value="Genomic_DNA"/>
</dbReference>
<sequence length="1543" mass="175749">MALLSSEPSQPSIKSKNPHLITNTQFTQLSQRFEKHLLPYESLSETSAQLLNSTISQLEALQFEVQLALQGGTLLEDVQQGFESSQVELNLNNLLDKIVQEIGLYKEFIENKEDLNLDFILNEGLELNESESFEINRNNQSLLIDQDDLDFASESGFLSPQFSQSVYSEATTQFLRRPNTIPLPSMIDDIDFEELKDSALNFKGELIRWVPLLKISDQLFSQKSRETIGYPTLISINTVIAIGTTRGLALIFDFQQKLVSVLGSPALALEHGEVTALTISSDGYYLSVGYAKGLILIYSLKTFQRLHNIFPVPAQNKKASHTIGSTITHLSFLPSNKPRLISSDELGAVYLHKFTNRMVMNSKEIYKIFDSKDLSNFLSPQENQFPPILLSVKALPLGPRKHITDTKSLVAILTPQLLTIICIKPKPTVLVKLFRKHLESGVQAQRGKQYSQFFDSGVSGTLSWYPATIDSTDNQDCNPTLAFSFGRYVCVLQITPIGNSSNGKSKVKSKTSLEVVKVGDLCTQNPVVSLKWINRKNLIIVDSLERCSVIDLDDVDRTFYLGNLSGFSPLGRDPYTLYHLPTSSDTKQDNIKHHLVYSQSISSYKSKLFILGQTQLFLGLPLTWSEHLFSLVTSGRTVDSILLGLEYLRNGSPYYFSHLENSHAERKERIRPVMIELMVALLNHLFQRCLSLVEDPNHINDPLVVHPLVIEAKEIVNSIIEASIEVEAFDWLLNDVYQMFLDNNYSLVFYEALEPYLLNDVNSNLSENLSPALVQDLFRTYSESPHLLMRLDTLLLKINPILLDLDYTISLCRNHNMTRCLMYIWSCALNDFISPIGELFQNWDIYEEPNWSGVLTPVFLGHPTPTSPSPPIDSSASSKNRLFQYLMESLSGWQYPTKTPLSMESSILAWNQLVELTISKQLSNWPSSHQQKLLTLPQLIISGNMVEFSNLIYPYLTFLIKLDISKTIKYLELLDSRGLLVHSQIENTDLAKETSQLSLQLIAQSIFELLDSEFEFSLEENCQLKCFLVRLWALERITMTEELIRSTFDTLANTELSTDFLLTERQEACRNLIKEEIILQIPDLNSILDQCHFLSILKQRLLTKGDYPSVVNCYLKDNSMFEDLITLTEEIFKHKAINLKKNQKLEIQNLILQKVLNLIDWNVVKTVKLIELWFEKDHHQIINSLENEESYKYYYLQEYFESKFTNNSQDLLDQLILLKAQKDPQTLLSLLQKLSDEDVRFNMEYCLQLSRQYNITDVTVWILERGGNPNGAMEEILDVLQTRSKKLLESINSLNSKTLENGGVYDISQQINYQLIRVQSGIKIAIQLCDRVHLKQKQHTLTTVKSRRNSAIGKLEFGNDAEELYFKTLNFIVEIFKQVLSNFSSTSTIEETENSSSYLATDRQNSTQNVRQIIVDAFKNLVQDLFNSILHPTTSPSAVAPGRSIISLPRILVHIMSSLNSTSSSTPVLGELRDVIYGVLEACRSELRWLTVTLQLLNSDMFSLVHEDYTLRTKGLRGYGIRCTICKDRLINITSGNVIMFRC</sequence>
<dbReference type="PANTHER" id="PTHR12616:SF8">
    <property type="entry name" value="VACUOLAR PROTEIN SORTING-ASSOCIATED PROTEIN 8 HOMOLOG"/>
    <property type="match status" value="1"/>
</dbReference>
<dbReference type="STRING" id="796925.A0A137NU35"/>
<evidence type="ECO:0000259" key="3">
    <source>
        <dbReference type="Pfam" id="PF25066"/>
    </source>
</evidence>
<dbReference type="Gene3D" id="2.130.10.10">
    <property type="entry name" value="YVTN repeat-like/Quinoprotein amine dehydrogenase"/>
    <property type="match status" value="1"/>
</dbReference>
<evidence type="ECO:0000259" key="2">
    <source>
        <dbReference type="Pfam" id="PF12816"/>
    </source>
</evidence>
<keyword evidence="5" id="KW-1185">Reference proteome</keyword>
<dbReference type="GO" id="GO:0034058">
    <property type="term" value="P:endosomal vesicle fusion"/>
    <property type="evidence" value="ECO:0007669"/>
    <property type="project" value="TreeGrafter"/>
</dbReference>
<dbReference type="InterPro" id="IPR045111">
    <property type="entry name" value="Vps41/Vps8"/>
</dbReference>
<dbReference type="Pfam" id="PF25066">
    <property type="entry name" value="TPR_VPS8_2"/>
    <property type="match status" value="1"/>
</dbReference>